<dbReference type="Proteomes" id="UP000322214">
    <property type="component" value="Chromosome"/>
</dbReference>
<feature type="chain" id="PRO_5023138215" description="Secreted protein" evidence="1">
    <location>
        <begin position="25"/>
        <end position="177"/>
    </location>
</feature>
<keyword evidence="3" id="KW-1185">Reference proteome</keyword>
<name>A0A5B9P4Y3_9BACT</name>
<proteinExistence type="predicted"/>
<dbReference type="AlphaFoldDB" id="A0A5B9P4Y3"/>
<gene>
    <name evidence="2" type="ORF">MFFC18_13140</name>
</gene>
<protein>
    <recommendedName>
        <fullName evidence="4">Secreted protein</fullName>
    </recommendedName>
</protein>
<feature type="signal peptide" evidence="1">
    <location>
        <begin position="1"/>
        <end position="24"/>
    </location>
</feature>
<keyword evidence="1" id="KW-0732">Signal</keyword>
<sequence length="177" mass="19406" precursor="true">MRLSNLPILLIAIVCFGHILCQQANGQTSASQFYRVTVNEGISLHSPGDVLISHDLTDNNQVFPEQPWVAYTSNMNGASVDFTIGKFIHEDYTFFRRNSIINLRVIDSSPSANWTATVPNGQTSGYFFGNQTATVSAESDGSGEGILGITVSFDEFYYRFLASGRYNATVVGTITNK</sequence>
<dbReference type="OrthoDB" id="275334at2"/>
<evidence type="ECO:0000313" key="3">
    <source>
        <dbReference type="Proteomes" id="UP000322214"/>
    </source>
</evidence>
<evidence type="ECO:0008006" key="4">
    <source>
        <dbReference type="Google" id="ProtNLM"/>
    </source>
</evidence>
<evidence type="ECO:0000313" key="2">
    <source>
        <dbReference type="EMBL" id="QEG21458.1"/>
    </source>
</evidence>
<dbReference type="RefSeq" id="WP_075084359.1">
    <property type="nucleotide sequence ID" value="NZ_CP042912.1"/>
</dbReference>
<organism evidence="2 3">
    <name type="scientific">Mariniblastus fucicola</name>
    <dbReference type="NCBI Taxonomy" id="980251"/>
    <lineage>
        <taxon>Bacteria</taxon>
        <taxon>Pseudomonadati</taxon>
        <taxon>Planctomycetota</taxon>
        <taxon>Planctomycetia</taxon>
        <taxon>Pirellulales</taxon>
        <taxon>Pirellulaceae</taxon>
        <taxon>Mariniblastus</taxon>
    </lineage>
</organism>
<dbReference type="EMBL" id="CP042912">
    <property type="protein sequence ID" value="QEG21458.1"/>
    <property type="molecule type" value="Genomic_DNA"/>
</dbReference>
<dbReference type="KEGG" id="mff:MFFC18_13140"/>
<accession>A0A5B9P4Y3</accession>
<evidence type="ECO:0000256" key="1">
    <source>
        <dbReference type="SAM" id="SignalP"/>
    </source>
</evidence>
<reference evidence="2 3" key="1">
    <citation type="submission" date="2019-08" db="EMBL/GenBank/DDBJ databases">
        <title>Deep-cultivation of Planctomycetes and their phenomic and genomic characterization uncovers novel biology.</title>
        <authorList>
            <person name="Wiegand S."/>
            <person name="Jogler M."/>
            <person name="Boedeker C."/>
            <person name="Pinto D."/>
            <person name="Vollmers J."/>
            <person name="Rivas-Marin E."/>
            <person name="Kohn T."/>
            <person name="Peeters S.H."/>
            <person name="Heuer A."/>
            <person name="Rast P."/>
            <person name="Oberbeckmann S."/>
            <person name="Bunk B."/>
            <person name="Jeske O."/>
            <person name="Meyerdierks A."/>
            <person name="Storesund J.E."/>
            <person name="Kallscheuer N."/>
            <person name="Luecker S."/>
            <person name="Lage O.M."/>
            <person name="Pohl T."/>
            <person name="Merkel B.J."/>
            <person name="Hornburger P."/>
            <person name="Mueller R.-W."/>
            <person name="Bruemmer F."/>
            <person name="Labrenz M."/>
            <person name="Spormann A.M."/>
            <person name="Op den Camp H."/>
            <person name="Overmann J."/>
            <person name="Amann R."/>
            <person name="Jetten M.S.M."/>
            <person name="Mascher T."/>
            <person name="Medema M.H."/>
            <person name="Devos D.P."/>
            <person name="Kaster A.-K."/>
            <person name="Ovreas L."/>
            <person name="Rohde M."/>
            <person name="Galperin M.Y."/>
            <person name="Jogler C."/>
        </authorList>
    </citation>
    <scope>NUCLEOTIDE SEQUENCE [LARGE SCALE GENOMIC DNA]</scope>
    <source>
        <strain evidence="2 3">FC18</strain>
    </source>
</reference>